<name>A0A3N6LU95_NATCH</name>
<dbReference type="CDD" id="cd00293">
    <property type="entry name" value="USP-like"/>
    <property type="match status" value="1"/>
</dbReference>
<dbReference type="Proteomes" id="UP000282323">
    <property type="component" value="Unassembled WGS sequence"/>
</dbReference>
<protein>
    <submittedName>
        <fullName evidence="4">Universal stress protein</fullName>
    </submittedName>
</protein>
<evidence type="ECO:0000256" key="2">
    <source>
        <dbReference type="SAM" id="MobiDB-lite"/>
    </source>
</evidence>
<dbReference type="Pfam" id="PF00582">
    <property type="entry name" value="Usp"/>
    <property type="match status" value="1"/>
</dbReference>
<evidence type="ECO:0000313" key="4">
    <source>
        <dbReference type="EMBL" id="RQG93803.1"/>
    </source>
</evidence>
<dbReference type="AlphaFoldDB" id="A0A3N6LU95"/>
<dbReference type="PANTHER" id="PTHR46268:SF6">
    <property type="entry name" value="UNIVERSAL STRESS PROTEIN UP12"/>
    <property type="match status" value="1"/>
</dbReference>
<comment type="caution">
    <text evidence="4">The sequence shown here is derived from an EMBL/GenBank/DDBJ whole genome shotgun (WGS) entry which is preliminary data.</text>
</comment>
<gene>
    <name evidence="4" type="ORF">EA473_13860</name>
</gene>
<evidence type="ECO:0000256" key="1">
    <source>
        <dbReference type="ARBA" id="ARBA00008791"/>
    </source>
</evidence>
<evidence type="ECO:0000259" key="3">
    <source>
        <dbReference type="Pfam" id="PF00582"/>
    </source>
</evidence>
<comment type="similarity">
    <text evidence="1">Belongs to the universal stress protein A family.</text>
</comment>
<keyword evidence="5" id="KW-1185">Reference proteome</keyword>
<dbReference type="PANTHER" id="PTHR46268">
    <property type="entry name" value="STRESS RESPONSE PROTEIN NHAX"/>
    <property type="match status" value="1"/>
</dbReference>
<proteinExistence type="inferred from homology"/>
<dbReference type="SUPFAM" id="SSF52402">
    <property type="entry name" value="Adenine nucleotide alpha hydrolases-like"/>
    <property type="match status" value="1"/>
</dbReference>
<accession>A0A3N6LU95</accession>
<feature type="compositionally biased region" description="Basic and acidic residues" evidence="2">
    <location>
        <begin position="41"/>
        <end position="56"/>
    </location>
</feature>
<dbReference type="RefSeq" id="WP_124196207.1">
    <property type="nucleotide sequence ID" value="NZ_REGA01000012.1"/>
</dbReference>
<reference evidence="4 5" key="1">
    <citation type="submission" date="2018-10" db="EMBL/GenBank/DDBJ databases">
        <title>Natrarchaeobius chitinivorans gen. nov., sp. nov., and Natrarchaeobius haloalkaliphilus sp. nov., alkaliphilic, chitin-utilizing haloarchaea from hypersaline alkaline lakes.</title>
        <authorList>
            <person name="Sorokin D.Y."/>
            <person name="Elcheninov A.G."/>
            <person name="Kostrikina N.A."/>
            <person name="Bale N.J."/>
            <person name="Sinninghe Damste J.S."/>
            <person name="Khijniak T.V."/>
            <person name="Kublanov I.V."/>
            <person name="Toshchakov S.V."/>
        </authorList>
    </citation>
    <scope>NUCLEOTIDE SEQUENCE [LARGE SCALE GENOMIC DNA]</scope>
    <source>
        <strain evidence="4 5">AArcht4T</strain>
    </source>
</reference>
<sequence>MYHDLLLATDGSDGARRATQHAVSLANRLDATVHVLSVVEEGPHSSEKRDELRSDPEQEATEAVEAAERVATAEGVDVTTAIRSGVPQEEILDAADATGADLIVVGTVGRTGLDQLIVGSVAEEVVRHATVPVVTVRENP</sequence>
<feature type="region of interest" description="Disordered" evidence="2">
    <location>
        <begin position="39"/>
        <end position="61"/>
    </location>
</feature>
<dbReference type="OrthoDB" id="105697at2157"/>
<dbReference type="InterPro" id="IPR006015">
    <property type="entry name" value="Universal_stress_UspA"/>
</dbReference>
<dbReference type="PIRSF" id="PIRSF006276">
    <property type="entry name" value="UspA"/>
    <property type="match status" value="1"/>
</dbReference>
<evidence type="ECO:0000313" key="5">
    <source>
        <dbReference type="Proteomes" id="UP000282323"/>
    </source>
</evidence>
<dbReference type="EMBL" id="REGA01000012">
    <property type="protein sequence ID" value="RQG93803.1"/>
    <property type="molecule type" value="Genomic_DNA"/>
</dbReference>
<organism evidence="4 5">
    <name type="scientific">Natrarchaeobius chitinivorans</name>
    <dbReference type="NCBI Taxonomy" id="1679083"/>
    <lineage>
        <taxon>Archaea</taxon>
        <taxon>Methanobacteriati</taxon>
        <taxon>Methanobacteriota</taxon>
        <taxon>Stenosarchaea group</taxon>
        <taxon>Halobacteria</taxon>
        <taxon>Halobacteriales</taxon>
        <taxon>Natrialbaceae</taxon>
        <taxon>Natrarchaeobius</taxon>
    </lineage>
</organism>
<dbReference type="PRINTS" id="PR01438">
    <property type="entry name" value="UNVRSLSTRESS"/>
</dbReference>
<dbReference type="Gene3D" id="3.40.50.620">
    <property type="entry name" value="HUPs"/>
    <property type="match status" value="1"/>
</dbReference>
<feature type="domain" description="UspA" evidence="3">
    <location>
        <begin position="1"/>
        <end position="137"/>
    </location>
</feature>
<dbReference type="InterPro" id="IPR006016">
    <property type="entry name" value="UspA"/>
</dbReference>
<dbReference type="InterPro" id="IPR014729">
    <property type="entry name" value="Rossmann-like_a/b/a_fold"/>
</dbReference>